<dbReference type="PANTHER" id="PTHR22916">
    <property type="entry name" value="GLYCOSYLTRANSFERASE"/>
    <property type="match status" value="1"/>
</dbReference>
<dbReference type="Gene3D" id="3.90.550.10">
    <property type="entry name" value="Spore Coat Polysaccharide Biosynthesis Protein SpsA, Chain A"/>
    <property type="match status" value="1"/>
</dbReference>
<keyword evidence="1" id="KW-0328">Glycosyltransferase</keyword>
<dbReference type="SUPFAM" id="SSF53448">
    <property type="entry name" value="Nucleotide-diphospho-sugar transferases"/>
    <property type="match status" value="1"/>
</dbReference>
<name>A0A3E4LJJ6_9FIRM</name>
<dbReference type="Proteomes" id="UP000260793">
    <property type="component" value="Unassembled WGS sequence"/>
</dbReference>
<sequence length="333" mass="38355">MPIISIIVPVYNAERGLERCVDSIICQTQQNIEIILIDDGSTDRSLDICQKYAKIDCRIKIIHQNNAGVSVTRNRGIEIARGEYIGFVDSDDWIEPSMFERLLQEAENTGADVVMCDVTTVYEDGRTQADTITQLSGNRIIEKADFTPSLILEMAGSACRCIYKNERYSNQLHKYPLLFPFGVKFSEDRIFNLYAFGQANKVCYLKESYYNRFMNLKSTVHSFHSDYFEAYKKAADAIELAIRCVWEDNVELQKVYLKQFIGGAMGAICNYYYKTSLMSRVERKNAVKKLCEDSQIQNAIKIYGADRKSQWILDRKYTLLIIYANLANWKHGR</sequence>
<dbReference type="PANTHER" id="PTHR22916:SF51">
    <property type="entry name" value="GLYCOSYLTRANSFERASE EPSH-RELATED"/>
    <property type="match status" value="1"/>
</dbReference>
<evidence type="ECO:0000313" key="5">
    <source>
        <dbReference type="Proteomes" id="UP000260793"/>
    </source>
</evidence>
<evidence type="ECO:0000256" key="1">
    <source>
        <dbReference type="ARBA" id="ARBA00022676"/>
    </source>
</evidence>
<organism evidence="4 5">
    <name type="scientific">[Ruminococcus] lactaris</name>
    <dbReference type="NCBI Taxonomy" id="46228"/>
    <lineage>
        <taxon>Bacteria</taxon>
        <taxon>Bacillati</taxon>
        <taxon>Bacillota</taxon>
        <taxon>Clostridia</taxon>
        <taxon>Lachnospirales</taxon>
        <taxon>Lachnospiraceae</taxon>
        <taxon>Mediterraneibacter</taxon>
    </lineage>
</organism>
<keyword evidence="2 4" id="KW-0808">Transferase</keyword>
<reference evidence="4 5" key="1">
    <citation type="submission" date="2018-08" db="EMBL/GenBank/DDBJ databases">
        <title>A genome reference for cultivated species of the human gut microbiota.</title>
        <authorList>
            <person name="Zou Y."/>
            <person name="Xue W."/>
            <person name="Luo G."/>
        </authorList>
    </citation>
    <scope>NUCLEOTIDE SEQUENCE [LARGE SCALE GENOMIC DNA]</scope>
    <source>
        <strain evidence="4 5">TF11-7</strain>
    </source>
</reference>
<protein>
    <submittedName>
        <fullName evidence="4">Glycosyltransferase</fullName>
    </submittedName>
</protein>
<dbReference type="CDD" id="cd00761">
    <property type="entry name" value="Glyco_tranf_GTA_type"/>
    <property type="match status" value="1"/>
</dbReference>
<dbReference type="InterPro" id="IPR001173">
    <property type="entry name" value="Glyco_trans_2-like"/>
</dbReference>
<comment type="caution">
    <text evidence="4">The sequence shown here is derived from an EMBL/GenBank/DDBJ whole genome shotgun (WGS) entry which is preliminary data.</text>
</comment>
<proteinExistence type="predicted"/>
<dbReference type="EMBL" id="QSQN01000039">
    <property type="protein sequence ID" value="RGK37414.1"/>
    <property type="molecule type" value="Genomic_DNA"/>
</dbReference>
<accession>A0A3E4LJJ6</accession>
<dbReference type="GO" id="GO:0016757">
    <property type="term" value="F:glycosyltransferase activity"/>
    <property type="evidence" value="ECO:0007669"/>
    <property type="project" value="UniProtKB-KW"/>
</dbReference>
<dbReference type="AlphaFoldDB" id="A0A3E4LJJ6"/>
<dbReference type="InterPro" id="IPR029044">
    <property type="entry name" value="Nucleotide-diphossugar_trans"/>
</dbReference>
<evidence type="ECO:0000313" key="4">
    <source>
        <dbReference type="EMBL" id="RGK37414.1"/>
    </source>
</evidence>
<gene>
    <name evidence="4" type="ORF">DXD17_12390</name>
</gene>
<evidence type="ECO:0000259" key="3">
    <source>
        <dbReference type="Pfam" id="PF00535"/>
    </source>
</evidence>
<feature type="domain" description="Glycosyltransferase 2-like" evidence="3">
    <location>
        <begin position="5"/>
        <end position="133"/>
    </location>
</feature>
<dbReference type="Pfam" id="PF00535">
    <property type="entry name" value="Glycos_transf_2"/>
    <property type="match status" value="1"/>
</dbReference>
<evidence type="ECO:0000256" key="2">
    <source>
        <dbReference type="ARBA" id="ARBA00022679"/>
    </source>
</evidence>